<dbReference type="Pfam" id="PF01022">
    <property type="entry name" value="HTH_5"/>
    <property type="match status" value="1"/>
</dbReference>
<dbReference type="PROSITE" id="PS50987">
    <property type="entry name" value="HTH_ARSR_2"/>
    <property type="match status" value="1"/>
</dbReference>
<dbReference type="InterPro" id="IPR011991">
    <property type="entry name" value="ArsR-like_HTH"/>
</dbReference>
<dbReference type="InterPro" id="IPR001845">
    <property type="entry name" value="HTH_ArsR_DNA-bd_dom"/>
</dbReference>
<dbReference type="InterPro" id="IPR051081">
    <property type="entry name" value="HTH_MetalResp_TranReg"/>
</dbReference>
<dbReference type="SUPFAM" id="SSF46785">
    <property type="entry name" value="Winged helix' DNA-binding domain"/>
    <property type="match status" value="1"/>
</dbReference>
<keyword evidence="6" id="KW-1185">Reference proteome</keyword>
<sequence length="136" mass="14418">MPSGIDIDQYRHMSNLGAPGGAAGPPCEPTPQLRPVLGADNAAELAVMFKALADPVRLRVLSAIAARAGQEACVCEVSDGLDVTQPTISHHLKVLREAGLVTSERRGSWVYYRIVPDTLTHLSQVLGDHAGTEKPA</sequence>
<dbReference type="PANTHER" id="PTHR33154:SF18">
    <property type="entry name" value="ARSENICAL RESISTANCE OPERON REPRESSOR"/>
    <property type="match status" value="1"/>
</dbReference>
<dbReference type="PANTHER" id="PTHR33154">
    <property type="entry name" value="TRANSCRIPTIONAL REGULATOR, ARSR FAMILY"/>
    <property type="match status" value="1"/>
</dbReference>
<organism evidence="5 6">
    <name type="scientific">Nocardia callitridis</name>
    <dbReference type="NCBI Taxonomy" id="648753"/>
    <lineage>
        <taxon>Bacteria</taxon>
        <taxon>Bacillati</taxon>
        <taxon>Actinomycetota</taxon>
        <taxon>Actinomycetes</taxon>
        <taxon>Mycobacteriales</taxon>
        <taxon>Nocardiaceae</taxon>
        <taxon>Nocardia</taxon>
    </lineage>
</organism>
<evidence type="ECO:0000256" key="1">
    <source>
        <dbReference type="ARBA" id="ARBA00023015"/>
    </source>
</evidence>
<evidence type="ECO:0000259" key="4">
    <source>
        <dbReference type="PROSITE" id="PS50987"/>
    </source>
</evidence>
<keyword evidence="1" id="KW-0805">Transcription regulation</keyword>
<comment type="caution">
    <text evidence="5">The sequence shown here is derived from an EMBL/GenBank/DDBJ whole genome shotgun (WGS) entry which is preliminary data.</text>
</comment>
<reference evidence="6" key="1">
    <citation type="journal article" date="2019" name="Int. J. Syst. Evol. Microbiol.">
        <title>The Global Catalogue of Microorganisms (GCM) 10K type strain sequencing project: providing services to taxonomists for standard genome sequencing and annotation.</title>
        <authorList>
            <consortium name="The Broad Institute Genomics Platform"/>
            <consortium name="The Broad Institute Genome Sequencing Center for Infectious Disease"/>
            <person name="Wu L."/>
            <person name="Ma J."/>
        </authorList>
    </citation>
    <scope>NUCLEOTIDE SEQUENCE [LARGE SCALE GENOMIC DNA]</scope>
    <source>
        <strain evidence="6">JCM 18298</strain>
    </source>
</reference>
<dbReference type="EMBL" id="BAABJM010000001">
    <property type="protein sequence ID" value="GAA5042073.1"/>
    <property type="molecule type" value="Genomic_DNA"/>
</dbReference>
<evidence type="ECO:0000256" key="3">
    <source>
        <dbReference type="ARBA" id="ARBA00023163"/>
    </source>
</evidence>
<dbReference type="SMART" id="SM00418">
    <property type="entry name" value="HTH_ARSR"/>
    <property type="match status" value="1"/>
</dbReference>
<accession>A0ABP9JUB4</accession>
<gene>
    <name evidence="5" type="ORF">GCM10023318_01840</name>
</gene>
<dbReference type="NCBIfam" id="NF033788">
    <property type="entry name" value="HTH_metalloreg"/>
    <property type="match status" value="1"/>
</dbReference>
<dbReference type="PRINTS" id="PR00778">
    <property type="entry name" value="HTHARSR"/>
</dbReference>
<proteinExistence type="predicted"/>
<dbReference type="Gene3D" id="1.10.10.10">
    <property type="entry name" value="Winged helix-like DNA-binding domain superfamily/Winged helix DNA-binding domain"/>
    <property type="match status" value="1"/>
</dbReference>
<dbReference type="Proteomes" id="UP001500603">
    <property type="component" value="Unassembled WGS sequence"/>
</dbReference>
<dbReference type="InterPro" id="IPR036390">
    <property type="entry name" value="WH_DNA-bd_sf"/>
</dbReference>
<keyword evidence="3" id="KW-0804">Transcription</keyword>
<name>A0ABP9JUB4_9NOCA</name>
<evidence type="ECO:0000256" key="2">
    <source>
        <dbReference type="ARBA" id="ARBA00023125"/>
    </source>
</evidence>
<dbReference type="InterPro" id="IPR036388">
    <property type="entry name" value="WH-like_DNA-bd_sf"/>
</dbReference>
<dbReference type="CDD" id="cd00090">
    <property type="entry name" value="HTH_ARSR"/>
    <property type="match status" value="1"/>
</dbReference>
<keyword evidence="2" id="KW-0238">DNA-binding</keyword>
<protein>
    <submittedName>
        <fullName evidence="5">Metalloregulator ArsR/SmtB family transcription factor</fullName>
    </submittedName>
</protein>
<feature type="domain" description="HTH arsR-type" evidence="4">
    <location>
        <begin position="37"/>
        <end position="134"/>
    </location>
</feature>
<evidence type="ECO:0000313" key="6">
    <source>
        <dbReference type="Proteomes" id="UP001500603"/>
    </source>
</evidence>
<evidence type="ECO:0000313" key="5">
    <source>
        <dbReference type="EMBL" id="GAA5042073.1"/>
    </source>
</evidence>